<evidence type="ECO:0000256" key="1">
    <source>
        <dbReference type="ARBA" id="ARBA00004342"/>
    </source>
</evidence>
<comment type="similarity">
    <text evidence="2">Belongs to the small GTPase superfamily. Rho family.</text>
</comment>
<evidence type="ECO:0000313" key="12">
    <source>
        <dbReference type="Proteomes" id="UP000689195"/>
    </source>
</evidence>
<dbReference type="PROSITE" id="PS51421">
    <property type="entry name" value="RAS"/>
    <property type="match status" value="1"/>
</dbReference>
<keyword evidence="9" id="KW-0636">Prenylation</keyword>
<keyword evidence="12" id="KW-1185">Reference proteome</keyword>
<reference evidence="11" key="1">
    <citation type="submission" date="2021-01" db="EMBL/GenBank/DDBJ databases">
        <authorList>
            <consortium name="Genoscope - CEA"/>
            <person name="William W."/>
        </authorList>
    </citation>
    <scope>NUCLEOTIDE SEQUENCE</scope>
</reference>
<accession>A0A8S1YCI3</accession>
<evidence type="ECO:0000256" key="6">
    <source>
        <dbReference type="ARBA" id="ARBA00023134"/>
    </source>
</evidence>
<dbReference type="PROSITE" id="PS51420">
    <property type="entry name" value="RHO"/>
    <property type="match status" value="1"/>
</dbReference>
<dbReference type="SMART" id="SM00173">
    <property type="entry name" value="RAS"/>
    <property type="match status" value="1"/>
</dbReference>
<dbReference type="CDD" id="cd00157">
    <property type="entry name" value="Rho"/>
    <property type="match status" value="1"/>
</dbReference>
<dbReference type="FunFam" id="3.40.50.300:FF:000983">
    <property type="entry name" value="Rho family GTPase"/>
    <property type="match status" value="1"/>
</dbReference>
<evidence type="ECO:0000256" key="5">
    <source>
        <dbReference type="ARBA" id="ARBA00022741"/>
    </source>
</evidence>
<evidence type="ECO:0000256" key="10">
    <source>
        <dbReference type="SAM" id="MobiDB-lite"/>
    </source>
</evidence>
<keyword evidence="8" id="KW-0449">Lipoprotein</keyword>
<feature type="region of interest" description="Disordered" evidence="10">
    <location>
        <begin position="176"/>
        <end position="201"/>
    </location>
</feature>
<keyword evidence="6" id="KW-0342">GTP-binding</keyword>
<feature type="compositionally biased region" description="Basic and acidic residues" evidence="10">
    <location>
        <begin position="192"/>
        <end position="201"/>
    </location>
</feature>
<evidence type="ECO:0000256" key="2">
    <source>
        <dbReference type="ARBA" id="ARBA00010142"/>
    </source>
</evidence>
<keyword evidence="4" id="KW-0488">Methylation</keyword>
<feature type="compositionally biased region" description="Polar residues" evidence="10">
    <location>
        <begin position="180"/>
        <end position="191"/>
    </location>
</feature>
<dbReference type="SMART" id="SM00175">
    <property type="entry name" value="RAB"/>
    <property type="match status" value="1"/>
</dbReference>
<dbReference type="InterPro" id="IPR005225">
    <property type="entry name" value="Small_GTP-bd"/>
</dbReference>
<dbReference type="EMBL" id="CAJJDO010000167">
    <property type="protein sequence ID" value="CAD8212186.1"/>
    <property type="molecule type" value="Genomic_DNA"/>
</dbReference>
<organism evidence="11 12">
    <name type="scientific">Paramecium pentaurelia</name>
    <dbReference type="NCBI Taxonomy" id="43138"/>
    <lineage>
        <taxon>Eukaryota</taxon>
        <taxon>Sar</taxon>
        <taxon>Alveolata</taxon>
        <taxon>Ciliophora</taxon>
        <taxon>Intramacronucleata</taxon>
        <taxon>Oligohymenophorea</taxon>
        <taxon>Peniculida</taxon>
        <taxon>Parameciidae</taxon>
        <taxon>Paramecium</taxon>
    </lineage>
</organism>
<dbReference type="SMART" id="SM00174">
    <property type="entry name" value="RHO"/>
    <property type="match status" value="1"/>
</dbReference>
<evidence type="ECO:0000313" key="11">
    <source>
        <dbReference type="EMBL" id="CAD8212186.1"/>
    </source>
</evidence>
<dbReference type="GO" id="GO:0007264">
    <property type="term" value="P:small GTPase-mediated signal transduction"/>
    <property type="evidence" value="ECO:0007669"/>
    <property type="project" value="InterPro"/>
</dbReference>
<evidence type="ECO:0000256" key="3">
    <source>
        <dbReference type="ARBA" id="ARBA00022475"/>
    </source>
</evidence>
<evidence type="ECO:0000256" key="9">
    <source>
        <dbReference type="ARBA" id="ARBA00023289"/>
    </source>
</evidence>
<dbReference type="Proteomes" id="UP000689195">
    <property type="component" value="Unassembled WGS sequence"/>
</dbReference>
<dbReference type="OrthoDB" id="8830751at2759"/>
<evidence type="ECO:0000256" key="7">
    <source>
        <dbReference type="ARBA" id="ARBA00023136"/>
    </source>
</evidence>
<evidence type="ECO:0000256" key="4">
    <source>
        <dbReference type="ARBA" id="ARBA00022481"/>
    </source>
</evidence>
<protein>
    <submittedName>
        <fullName evidence="11">Uncharacterized protein</fullName>
    </submittedName>
</protein>
<dbReference type="Pfam" id="PF00071">
    <property type="entry name" value="Ras"/>
    <property type="match status" value="1"/>
</dbReference>
<dbReference type="PROSITE" id="PS51419">
    <property type="entry name" value="RAB"/>
    <property type="match status" value="1"/>
</dbReference>
<dbReference type="InterPro" id="IPR001806">
    <property type="entry name" value="Small_GTPase"/>
</dbReference>
<dbReference type="NCBIfam" id="TIGR00231">
    <property type="entry name" value="small_GTP"/>
    <property type="match status" value="1"/>
</dbReference>
<gene>
    <name evidence="11" type="ORF">PPENT_87.1.T1670016</name>
</gene>
<dbReference type="GO" id="GO:0005525">
    <property type="term" value="F:GTP binding"/>
    <property type="evidence" value="ECO:0007669"/>
    <property type="project" value="UniProtKB-KW"/>
</dbReference>
<dbReference type="GO" id="GO:0005886">
    <property type="term" value="C:plasma membrane"/>
    <property type="evidence" value="ECO:0007669"/>
    <property type="project" value="UniProtKB-SubCell"/>
</dbReference>
<keyword evidence="5" id="KW-0547">Nucleotide-binding</keyword>
<keyword evidence="3" id="KW-1003">Cell membrane</keyword>
<comment type="caution">
    <text evidence="11">The sequence shown here is derived from an EMBL/GenBank/DDBJ whole genome shotgun (WGS) entry which is preliminary data.</text>
</comment>
<dbReference type="GO" id="GO:0003924">
    <property type="term" value="F:GTPase activity"/>
    <property type="evidence" value="ECO:0007669"/>
    <property type="project" value="InterPro"/>
</dbReference>
<dbReference type="InterPro" id="IPR003578">
    <property type="entry name" value="Small_GTPase_Rho"/>
</dbReference>
<name>A0A8S1YCI3_9CILI</name>
<evidence type="ECO:0000256" key="8">
    <source>
        <dbReference type="ARBA" id="ARBA00023288"/>
    </source>
</evidence>
<dbReference type="PANTHER" id="PTHR24072">
    <property type="entry name" value="RHO FAMILY GTPASE"/>
    <property type="match status" value="1"/>
</dbReference>
<comment type="subcellular location">
    <subcellularLocation>
        <location evidence="1">Cell membrane</location>
        <topology evidence="1">Lipid-anchor</topology>
        <orientation evidence="1">Cytoplasmic side</orientation>
    </subcellularLocation>
</comment>
<keyword evidence="7" id="KW-0472">Membrane</keyword>
<sequence>MSEQNPIPIKLIVLGDANVGKVDILLSYIKDQISQDFIPKVFENYTITTVVDGKKINLSLWDTAGQETYNRLRILSYGQADVFLIVFSIIDEQSFQNAVTKWYQDVDVPELKNVPKIFVGNNKDQRNLSNPSHVQYEAAKSKIDQLQYQYLECSSQTQEGIKEVFDQAIKKVLQVKGQKSENTSSKNQKGSNQEKEKCLIF</sequence>
<dbReference type="AlphaFoldDB" id="A0A8S1YCI3"/>
<proteinExistence type="inferred from homology"/>